<dbReference type="GO" id="GO:0003677">
    <property type="term" value="F:DNA binding"/>
    <property type="evidence" value="ECO:0007669"/>
    <property type="project" value="InterPro"/>
</dbReference>
<feature type="domain" description="HTH cro/C1-type" evidence="1">
    <location>
        <begin position="11"/>
        <end position="68"/>
    </location>
</feature>
<evidence type="ECO:0000313" key="3">
    <source>
        <dbReference type="Proteomes" id="UP000182584"/>
    </source>
</evidence>
<proteinExistence type="predicted"/>
<sequence length="220" mass="25570">MGYIENANDFIKDRIKETNITQKELAEKILGTNQPNFSSALNQKKGRHFTIEQYIALADYFGVSLDTLFGRETASTQISARSICSWLIELFNSKRAIFKTIKLNETDASILYDEYSTPNEYQALLFPNYDNNSDRFDNYQLDKMVNGSSARYDNSDHDNIAINTFIKKYLDIEKFNSEKGMPKEAYEIVINTYLNELNTEPYCAPQEFRKRFIPADEDLY</sequence>
<gene>
    <name evidence="2" type="ORF">SAMN04487884_1417</name>
</gene>
<dbReference type="RefSeq" id="WP_074758860.1">
    <property type="nucleotide sequence ID" value="NZ_FOGJ01000041.1"/>
</dbReference>
<dbReference type="Gene3D" id="1.10.260.40">
    <property type="entry name" value="lambda repressor-like DNA-binding domains"/>
    <property type="match status" value="1"/>
</dbReference>
<protein>
    <recommendedName>
        <fullName evidence="1">HTH cro/C1-type domain-containing protein</fullName>
    </recommendedName>
</protein>
<dbReference type="SUPFAM" id="SSF47413">
    <property type="entry name" value="lambda repressor-like DNA-binding domains"/>
    <property type="match status" value="1"/>
</dbReference>
<dbReference type="CDD" id="cd00093">
    <property type="entry name" value="HTH_XRE"/>
    <property type="match status" value="1"/>
</dbReference>
<dbReference type="SMART" id="SM00530">
    <property type="entry name" value="HTH_XRE"/>
    <property type="match status" value="1"/>
</dbReference>
<dbReference type="Proteomes" id="UP000182584">
    <property type="component" value="Unassembled WGS sequence"/>
</dbReference>
<evidence type="ECO:0000259" key="1">
    <source>
        <dbReference type="PROSITE" id="PS50943"/>
    </source>
</evidence>
<reference evidence="2 3" key="1">
    <citation type="submission" date="2016-10" db="EMBL/GenBank/DDBJ databases">
        <authorList>
            <person name="de Groot N.N."/>
        </authorList>
    </citation>
    <scope>NUCLEOTIDE SEQUENCE [LARGE SCALE GENOMIC DNA]</scope>
    <source>
        <strain evidence="2 3">AR40</strain>
    </source>
</reference>
<organism evidence="2 3">
    <name type="scientific">Butyrivibrio fibrisolvens</name>
    <dbReference type="NCBI Taxonomy" id="831"/>
    <lineage>
        <taxon>Bacteria</taxon>
        <taxon>Bacillati</taxon>
        <taxon>Bacillota</taxon>
        <taxon>Clostridia</taxon>
        <taxon>Lachnospirales</taxon>
        <taxon>Lachnospiraceae</taxon>
        <taxon>Butyrivibrio</taxon>
    </lineage>
</organism>
<accession>A0A1H9X2S1</accession>
<dbReference type="InterPro" id="IPR010982">
    <property type="entry name" value="Lambda_DNA-bd_dom_sf"/>
</dbReference>
<evidence type="ECO:0000313" key="2">
    <source>
        <dbReference type="EMBL" id="SES40415.1"/>
    </source>
</evidence>
<dbReference type="AlphaFoldDB" id="A0A1H9X2S1"/>
<dbReference type="InterPro" id="IPR001387">
    <property type="entry name" value="Cro/C1-type_HTH"/>
</dbReference>
<dbReference type="OrthoDB" id="9805856at2"/>
<name>A0A1H9X2S1_BUTFI</name>
<dbReference type="PROSITE" id="PS50943">
    <property type="entry name" value="HTH_CROC1"/>
    <property type="match status" value="1"/>
</dbReference>
<dbReference type="EMBL" id="FOGJ01000041">
    <property type="protein sequence ID" value="SES40415.1"/>
    <property type="molecule type" value="Genomic_DNA"/>
</dbReference>